<feature type="transmembrane region" description="Helical" evidence="6">
    <location>
        <begin position="314"/>
        <end position="334"/>
    </location>
</feature>
<keyword evidence="3 6" id="KW-0812">Transmembrane</keyword>
<feature type="transmembrane region" description="Helical" evidence="6">
    <location>
        <begin position="340"/>
        <end position="363"/>
    </location>
</feature>
<dbReference type="GO" id="GO:0005886">
    <property type="term" value="C:plasma membrane"/>
    <property type="evidence" value="ECO:0007669"/>
    <property type="project" value="UniProtKB-SubCell"/>
</dbReference>
<dbReference type="Gene3D" id="1.20.1640.10">
    <property type="entry name" value="Multidrug efflux transporter AcrB transmembrane domain"/>
    <property type="match status" value="2"/>
</dbReference>
<dbReference type="InterPro" id="IPR050545">
    <property type="entry name" value="Mycobact_MmpL"/>
</dbReference>
<evidence type="ECO:0000256" key="2">
    <source>
        <dbReference type="ARBA" id="ARBA00022475"/>
    </source>
</evidence>
<evidence type="ECO:0000256" key="5">
    <source>
        <dbReference type="ARBA" id="ARBA00023136"/>
    </source>
</evidence>
<evidence type="ECO:0000256" key="3">
    <source>
        <dbReference type="ARBA" id="ARBA00022692"/>
    </source>
</evidence>
<dbReference type="SUPFAM" id="SSF82866">
    <property type="entry name" value="Multidrug efflux transporter AcrB transmembrane domain"/>
    <property type="match status" value="2"/>
</dbReference>
<keyword evidence="5 6" id="KW-0472">Membrane</keyword>
<sequence length="765" mass="84186">MNILMTHAARYPWFIITLLGIVTSIALLQLPELKIEISADGIMVNDPQALSLYDTTVETFGSENATMIYLGDEQLLTSDNLAAIQKAAGKIEAIASVSEVTSLFSMRYLRTVEGYIHTTPYFQTIPETSAGILSTARAARSNPLVERNLLSNDGSVMALNVFFDKSERKSGFDEKIANELDLALAPLKQRLQQVFHIGDPSIRTGISEQIRRDQKIILPMALLVLILTLGIMLKRFTAAMIPLLTATLSVIWILSIMAVLEIPVNIMTSIVPVILIIVGSTEDIHLISEYQSGIAKGLDAIDANHLMSRHMSTAIMLTFVTTCLGFLSITLNQIDLLQQFGLVAAVGLMLNFIITISLVPACLQLTTPQPLTEKHERAYGFYRLALRIFGHISSKPKLYISILMACILYSGYWASSIEINNNVMDYFDSTSELPLQVDLLQQKLSGIHALSVVVSGGKDAFLKLDNLKQLQKIQQYIESSRLFDKSFSFANYMAVVHSGIDGELSDTPYLPDSDDQISNYMALLGHTNARSFVSPDYSQARIIIRHSINSSNQLNQAIAAIHSFARDSIDSDLTIQVTGESYLNSQAVDYMADGQLRSLLLMLIIIFSIISLMLMDVRIGLVAVLVNLYPISMLFGLMGYLKIPLDTGTIMIAAIALGIGVDHTMHFITRYQRLLNNGLSITDSITQVIRHESLPIYSTALALAMGFATLALSTFPPVALFGLLSALVMLLALLGAFVITPLLLSCKWINSRQSGLVQVVTFKRS</sequence>
<reference evidence="8 9" key="1">
    <citation type="submission" date="2016-03" db="EMBL/GenBank/DDBJ databases">
        <title>Chemosynthetic sulphur-oxidizing symbionts of marine invertebrate animals are capable of nitrogen fixation.</title>
        <authorList>
            <person name="Petersen J.M."/>
            <person name="Kemper A."/>
            <person name="Gruber-Vodicka H."/>
            <person name="Cardini U."/>
            <person name="Geest Mvander."/>
            <person name="Kleiner M."/>
            <person name="Bulgheresi S."/>
            <person name="Fussmann M."/>
            <person name="Herbold C."/>
            <person name="Seah B.K.B."/>
            <person name="Antony C.Paul."/>
            <person name="Liu D."/>
            <person name="Belitz A."/>
            <person name="Weber M."/>
        </authorList>
    </citation>
    <scope>NUCLEOTIDE SEQUENCE [LARGE SCALE GENOMIC DNA]</scope>
    <source>
        <strain evidence="8">G_D</strain>
    </source>
</reference>
<dbReference type="PROSITE" id="PS50156">
    <property type="entry name" value="SSD"/>
    <property type="match status" value="2"/>
</dbReference>
<dbReference type="RefSeq" id="WP_069014640.1">
    <property type="nucleotide sequence ID" value="NZ_LVJW01000003.1"/>
</dbReference>
<evidence type="ECO:0000259" key="7">
    <source>
        <dbReference type="PROSITE" id="PS50156"/>
    </source>
</evidence>
<dbReference type="PANTHER" id="PTHR33406">
    <property type="entry name" value="MEMBRANE PROTEIN MJ1562-RELATED"/>
    <property type="match status" value="1"/>
</dbReference>
<feature type="transmembrane region" description="Helical" evidence="6">
    <location>
        <begin position="621"/>
        <end position="641"/>
    </location>
</feature>
<dbReference type="PANTHER" id="PTHR33406:SF12">
    <property type="entry name" value="BLR2997 PROTEIN"/>
    <property type="match status" value="1"/>
</dbReference>
<evidence type="ECO:0000256" key="6">
    <source>
        <dbReference type="SAM" id="Phobius"/>
    </source>
</evidence>
<evidence type="ECO:0000256" key="4">
    <source>
        <dbReference type="ARBA" id="ARBA00022989"/>
    </source>
</evidence>
<feature type="transmembrane region" description="Helical" evidence="6">
    <location>
        <begin position="694"/>
        <end position="712"/>
    </location>
</feature>
<dbReference type="Pfam" id="PF03176">
    <property type="entry name" value="MMPL"/>
    <property type="match status" value="2"/>
</dbReference>
<dbReference type="STRING" id="1818881.A3196_16985"/>
<protein>
    <recommendedName>
        <fullName evidence="7">SSD domain-containing protein</fullName>
    </recommendedName>
</protein>
<evidence type="ECO:0000256" key="1">
    <source>
        <dbReference type="ARBA" id="ARBA00004651"/>
    </source>
</evidence>
<dbReference type="EMBL" id="LVJZ01000003">
    <property type="protein sequence ID" value="ODB98297.1"/>
    <property type="molecule type" value="Genomic_DNA"/>
</dbReference>
<feature type="transmembrane region" description="Helical" evidence="6">
    <location>
        <begin position="596"/>
        <end position="614"/>
    </location>
</feature>
<gene>
    <name evidence="8" type="ORF">A3196_16985</name>
</gene>
<keyword evidence="9" id="KW-1185">Reference proteome</keyword>
<proteinExistence type="predicted"/>
<comment type="subcellular location">
    <subcellularLocation>
        <location evidence="1">Cell membrane</location>
        <topology evidence="1">Multi-pass membrane protein</topology>
    </subcellularLocation>
</comment>
<feature type="transmembrane region" description="Helical" evidence="6">
    <location>
        <begin position="239"/>
        <end position="260"/>
    </location>
</feature>
<feature type="domain" description="SSD" evidence="7">
    <location>
        <begin position="619"/>
        <end position="746"/>
    </location>
</feature>
<feature type="transmembrane region" description="Helical" evidence="6">
    <location>
        <begin position="718"/>
        <end position="744"/>
    </location>
</feature>
<keyword evidence="2" id="KW-1003">Cell membrane</keyword>
<dbReference type="InterPro" id="IPR004869">
    <property type="entry name" value="MMPL_dom"/>
</dbReference>
<accession>A0A1E2UU50</accession>
<feature type="transmembrane region" description="Helical" evidence="6">
    <location>
        <begin position="12"/>
        <end position="30"/>
    </location>
</feature>
<dbReference type="AlphaFoldDB" id="A0A1E2UU50"/>
<name>A0A1E2UU50_9GAMM</name>
<organism evidence="8 9">
    <name type="scientific">Candidatus Thiodiazotropha endoloripes</name>
    <dbReference type="NCBI Taxonomy" id="1818881"/>
    <lineage>
        <taxon>Bacteria</taxon>
        <taxon>Pseudomonadati</taxon>
        <taxon>Pseudomonadota</taxon>
        <taxon>Gammaproteobacteria</taxon>
        <taxon>Chromatiales</taxon>
        <taxon>Sedimenticolaceae</taxon>
        <taxon>Candidatus Thiodiazotropha</taxon>
    </lineage>
</organism>
<feature type="domain" description="SSD" evidence="7">
    <location>
        <begin position="235"/>
        <end position="365"/>
    </location>
</feature>
<evidence type="ECO:0000313" key="8">
    <source>
        <dbReference type="EMBL" id="ODB98297.1"/>
    </source>
</evidence>
<dbReference type="Proteomes" id="UP000094849">
    <property type="component" value="Unassembled WGS sequence"/>
</dbReference>
<dbReference type="OrthoDB" id="9803781at2"/>
<evidence type="ECO:0000313" key="9">
    <source>
        <dbReference type="Proteomes" id="UP000094849"/>
    </source>
</evidence>
<dbReference type="InterPro" id="IPR000731">
    <property type="entry name" value="SSD"/>
</dbReference>
<feature type="transmembrane region" description="Helical" evidence="6">
    <location>
        <begin position="398"/>
        <end position="415"/>
    </location>
</feature>
<comment type="caution">
    <text evidence="8">The sequence shown here is derived from an EMBL/GenBank/DDBJ whole genome shotgun (WGS) entry which is preliminary data.</text>
</comment>
<keyword evidence="4 6" id="KW-1133">Transmembrane helix</keyword>
<feature type="transmembrane region" description="Helical" evidence="6">
    <location>
        <begin position="216"/>
        <end position="233"/>
    </location>
</feature>